<dbReference type="PANTHER" id="PTHR43540:SF14">
    <property type="entry name" value="ISOCHORISMATASE"/>
    <property type="match status" value="1"/>
</dbReference>
<dbReference type="EMBL" id="CP158357">
    <property type="protein sequence ID" value="XBX79824.1"/>
    <property type="molecule type" value="Genomic_DNA"/>
</dbReference>
<dbReference type="InterPro" id="IPR000868">
    <property type="entry name" value="Isochorismatase-like_dom"/>
</dbReference>
<sequence length="194" mass="20779">MASTGAQAPAQTPRTAVVIIDAQVGVMPGCFDEHGMLARTATLVERARVADVPVVWVHHDPVGVGTPDWDLAPPLARHDGEPLVRKSYRDAFAETDLRETLDRLAVTHLVVAGAQSDFCVRTTLQRAAAEGYDVTLVGDAHTTVDTDWDGVLISGEQIVAHTNMYFSGLRYPGQSFAVATHDAADLLTPAAPRN</sequence>
<reference evidence="3" key="1">
    <citation type="submission" date="2024-06" db="EMBL/GenBank/DDBJ databases">
        <title>Draft genome sequence of Microbacterium sp. strain A8/3-1, isolated from Oxytropis tragacanthoides Fisch. ex DC. Root nodules in the Altai region of Russia.</title>
        <authorList>
            <person name="Sazanova A."/>
            <person name="Guro P."/>
            <person name="Kuznetsova I."/>
            <person name="Belimov A."/>
            <person name="Safronova V."/>
        </authorList>
    </citation>
    <scope>NUCLEOTIDE SEQUENCE</scope>
    <source>
        <strain evidence="3">A8/3-1</strain>
    </source>
</reference>
<protein>
    <submittedName>
        <fullName evidence="3">Isochorismatase family protein</fullName>
    </submittedName>
</protein>
<evidence type="ECO:0000259" key="2">
    <source>
        <dbReference type="Pfam" id="PF00857"/>
    </source>
</evidence>
<keyword evidence="1" id="KW-0378">Hydrolase</keyword>
<dbReference type="PANTHER" id="PTHR43540">
    <property type="entry name" value="PEROXYUREIDOACRYLATE/UREIDOACRYLATE AMIDOHYDROLASE-RELATED"/>
    <property type="match status" value="1"/>
</dbReference>
<proteinExistence type="predicted"/>
<organism evidence="3">
    <name type="scientific">Microbacterium sp. A8/3-1</name>
    <dbReference type="NCBI Taxonomy" id="3160749"/>
    <lineage>
        <taxon>Bacteria</taxon>
        <taxon>Bacillati</taxon>
        <taxon>Actinomycetota</taxon>
        <taxon>Actinomycetes</taxon>
        <taxon>Micrococcales</taxon>
        <taxon>Microbacteriaceae</taxon>
        <taxon>Microbacterium</taxon>
    </lineage>
</organism>
<evidence type="ECO:0000256" key="1">
    <source>
        <dbReference type="ARBA" id="ARBA00022801"/>
    </source>
</evidence>
<dbReference type="InterPro" id="IPR036380">
    <property type="entry name" value="Isochorismatase-like_sf"/>
</dbReference>
<gene>
    <name evidence="3" type="ORF">ABS642_06985</name>
</gene>
<dbReference type="GO" id="GO:0016787">
    <property type="term" value="F:hydrolase activity"/>
    <property type="evidence" value="ECO:0007669"/>
    <property type="project" value="UniProtKB-KW"/>
</dbReference>
<dbReference type="AlphaFoldDB" id="A0AAU7VZ75"/>
<feature type="domain" description="Isochorismatase-like" evidence="2">
    <location>
        <begin position="15"/>
        <end position="148"/>
    </location>
</feature>
<accession>A0AAU7VZ75</accession>
<name>A0AAU7VZ75_9MICO</name>
<dbReference type="Pfam" id="PF00857">
    <property type="entry name" value="Isochorismatase"/>
    <property type="match status" value="1"/>
</dbReference>
<dbReference type="Gene3D" id="3.40.50.850">
    <property type="entry name" value="Isochorismatase-like"/>
    <property type="match status" value="1"/>
</dbReference>
<evidence type="ECO:0000313" key="3">
    <source>
        <dbReference type="EMBL" id="XBX79824.1"/>
    </source>
</evidence>
<dbReference type="InterPro" id="IPR050272">
    <property type="entry name" value="Isochorismatase-like_hydrls"/>
</dbReference>
<dbReference type="RefSeq" id="WP_350352749.1">
    <property type="nucleotide sequence ID" value="NZ_CP158357.1"/>
</dbReference>
<dbReference type="SUPFAM" id="SSF52499">
    <property type="entry name" value="Isochorismatase-like hydrolases"/>
    <property type="match status" value="1"/>
</dbReference>